<dbReference type="EMBL" id="JAVIDA010000017">
    <property type="protein sequence ID" value="MDQ9072282.1"/>
    <property type="molecule type" value="Genomic_DNA"/>
</dbReference>
<reference evidence="1" key="1">
    <citation type="submission" date="2023-08" db="EMBL/GenBank/DDBJ databases">
        <title>Emergence of clinically-relevant ST2 carbapenem-resistant Acinetobacter baumannii strains in hospital sewages in Zhejiang, East of China.</title>
        <authorList>
            <person name="Kaichao C."/>
            <person name="Zhang R."/>
        </authorList>
    </citation>
    <scope>NUCLEOTIDE SEQUENCE</scope>
    <source>
        <strain evidence="1">M-SY-60</strain>
    </source>
</reference>
<proteinExistence type="predicted"/>
<dbReference type="AlphaFoldDB" id="A0AAW8JLL9"/>
<dbReference type="RefSeq" id="WP_308956711.1">
    <property type="nucleotide sequence ID" value="NZ_JAVICY010000020.1"/>
</dbReference>
<organism evidence="1 2">
    <name type="scientific">Acinetobacter gerneri</name>
    <dbReference type="NCBI Taxonomy" id="202952"/>
    <lineage>
        <taxon>Bacteria</taxon>
        <taxon>Pseudomonadati</taxon>
        <taxon>Pseudomonadota</taxon>
        <taxon>Gammaproteobacteria</taxon>
        <taxon>Moraxellales</taxon>
        <taxon>Moraxellaceae</taxon>
        <taxon>Acinetobacter</taxon>
    </lineage>
</organism>
<evidence type="ECO:0000313" key="2">
    <source>
        <dbReference type="Proteomes" id="UP001243195"/>
    </source>
</evidence>
<gene>
    <name evidence="1" type="primary">csy2</name>
    <name evidence="1" type="ORF">RFH51_12520</name>
</gene>
<name>A0AAW8JLL9_9GAMM</name>
<accession>A0AAW8JLL9</accession>
<sequence length="294" mass="33286">MSYLVIPYLKVQAANFQSSGLVMGGAPLMATAMFSHNLARQIQSKIEGFYYIHHDMQRLGGMAYGRFTPAQRRGAVFIGKNDYSSKNKYALSLQPTASCHLLVSLVIEFKARSINLDAIVQLLRRSKFAGGQIIEFGQLKAFENADEALKHISSGFLVQDRHDLLVKYQENYHVNRLQAFTQLLARTPTAKDAPPALDLIPEENLAWLSATTLGYALLEPETFERTGVRHADHQEQTAHAYAEPLTGLIQYLSLNQILDDYESDEAEKWDDLTVLKWSYQWQSDDVFLLQQNIN</sequence>
<dbReference type="Pfam" id="PF09614">
    <property type="entry name" value="Cas_Csy2"/>
    <property type="match status" value="1"/>
</dbReference>
<dbReference type="Proteomes" id="UP001243195">
    <property type="component" value="Unassembled WGS sequence"/>
</dbReference>
<comment type="caution">
    <text evidence="1">The sequence shown here is derived from an EMBL/GenBank/DDBJ whole genome shotgun (WGS) entry which is preliminary data.</text>
</comment>
<evidence type="ECO:0000313" key="1">
    <source>
        <dbReference type="EMBL" id="MDQ9072282.1"/>
    </source>
</evidence>
<dbReference type="InterPro" id="IPR013398">
    <property type="entry name" value="CRISPR-assoc_prot_Csy2"/>
</dbReference>
<protein>
    <submittedName>
        <fullName evidence="1">Type I-F CRISPR-associated protein Csy2</fullName>
    </submittedName>
</protein>
<dbReference type="NCBIfam" id="TIGR02565">
    <property type="entry name" value="cas_Csy2"/>
    <property type="match status" value="1"/>
</dbReference>